<comment type="subcellular location">
    <subcellularLocation>
        <location evidence="1">Cell membrane</location>
    </subcellularLocation>
</comment>
<evidence type="ECO:0000313" key="7">
    <source>
        <dbReference type="Proteomes" id="UP000060487"/>
    </source>
</evidence>
<keyword evidence="5" id="KW-0812">Transmembrane</keyword>
<evidence type="ECO:0000256" key="2">
    <source>
        <dbReference type="ARBA" id="ARBA00022475"/>
    </source>
</evidence>
<comment type="caution">
    <text evidence="6">The sequence shown here is derived from an EMBL/GenBank/DDBJ whole genome shotgun (WGS) entry which is preliminary data.</text>
</comment>
<gene>
    <name evidence="6" type="ORF">ASN18_0419</name>
</gene>
<proteinExistence type="predicted"/>
<evidence type="ECO:0000313" key="6">
    <source>
        <dbReference type="EMBL" id="KWT92833.1"/>
    </source>
</evidence>
<dbReference type="InterPro" id="IPR052029">
    <property type="entry name" value="PpiD_chaperone"/>
</dbReference>
<keyword evidence="7" id="KW-1185">Reference proteome</keyword>
<accession>A0ABR5SJX4</accession>
<dbReference type="PANTHER" id="PTHR47529:SF1">
    <property type="entry name" value="PERIPLASMIC CHAPERONE PPID"/>
    <property type="match status" value="1"/>
</dbReference>
<protein>
    <submittedName>
        <fullName evidence="6">Peptidyl-prolyl cis-trans isomerase</fullName>
    </submittedName>
</protein>
<keyword evidence="3 5" id="KW-0472">Membrane</keyword>
<dbReference type="Gene3D" id="1.10.4030.10">
    <property type="entry name" value="Porin chaperone SurA, peptide-binding domain"/>
    <property type="match status" value="1"/>
</dbReference>
<dbReference type="Proteomes" id="UP000060487">
    <property type="component" value="Unassembled WGS sequence"/>
</dbReference>
<dbReference type="Pfam" id="PF13624">
    <property type="entry name" value="SurA_N_3"/>
    <property type="match status" value="1"/>
</dbReference>
<dbReference type="PANTHER" id="PTHR47529">
    <property type="entry name" value="PEPTIDYL-PROLYL CIS-TRANS ISOMERASE D"/>
    <property type="match status" value="1"/>
</dbReference>
<evidence type="ECO:0000256" key="3">
    <source>
        <dbReference type="ARBA" id="ARBA00023136"/>
    </source>
</evidence>
<keyword evidence="5" id="KW-1133">Transmembrane helix</keyword>
<name>A0ABR5SJX4_9BACT</name>
<evidence type="ECO:0000256" key="1">
    <source>
        <dbReference type="ARBA" id="ARBA00004236"/>
    </source>
</evidence>
<organism evidence="6 7">
    <name type="scientific">Candidatus Magnetominusculus xianensis</name>
    <dbReference type="NCBI Taxonomy" id="1748249"/>
    <lineage>
        <taxon>Bacteria</taxon>
        <taxon>Pseudomonadati</taxon>
        <taxon>Nitrospirota</taxon>
        <taxon>Nitrospiria</taxon>
        <taxon>Nitrospirales</taxon>
        <taxon>Nitrospiraceae</taxon>
        <taxon>Candidatus Magnetominusculus</taxon>
    </lineage>
</organism>
<keyword evidence="6" id="KW-0413">Isomerase</keyword>
<dbReference type="RefSeq" id="WP_085050946.1">
    <property type="nucleotide sequence ID" value="NZ_LNQR01000019.1"/>
</dbReference>
<evidence type="ECO:0000256" key="4">
    <source>
        <dbReference type="ARBA" id="ARBA00023186"/>
    </source>
</evidence>
<dbReference type="EMBL" id="LNQR01000019">
    <property type="protein sequence ID" value="KWT92833.1"/>
    <property type="molecule type" value="Genomic_DNA"/>
</dbReference>
<dbReference type="InterPro" id="IPR027304">
    <property type="entry name" value="Trigger_fact/SurA_dom_sf"/>
</dbReference>
<dbReference type="SUPFAM" id="SSF109998">
    <property type="entry name" value="Triger factor/SurA peptide-binding domain-like"/>
    <property type="match status" value="1"/>
</dbReference>
<keyword evidence="4" id="KW-0143">Chaperone</keyword>
<dbReference type="GO" id="GO:0016853">
    <property type="term" value="F:isomerase activity"/>
    <property type="evidence" value="ECO:0007669"/>
    <property type="project" value="UniProtKB-KW"/>
</dbReference>
<keyword evidence="2" id="KW-1003">Cell membrane</keyword>
<evidence type="ECO:0000256" key="5">
    <source>
        <dbReference type="SAM" id="Phobius"/>
    </source>
</evidence>
<reference evidence="6 7" key="1">
    <citation type="submission" date="2015-11" db="EMBL/GenBank/DDBJ databases">
        <authorList>
            <person name="Lin W."/>
        </authorList>
    </citation>
    <scope>NUCLEOTIDE SEQUENCE [LARGE SCALE GENOMIC DNA]</scope>
    <source>
        <strain evidence="6 7">HCH-1</strain>
    </source>
</reference>
<feature type="transmembrane region" description="Helical" evidence="5">
    <location>
        <begin position="12"/>
        <end position="29"/>
    </location>
</feature>
<sequence>MIKFMHKYAKFFYVFFFLIIISFIFFYVGPIDKSLEQLALVEIGEKKIYPDEYWRMYENMKNYYSNALKEKFTPEMEKELRLKDIVLEGIIDNELLLSEAINLGIKVTDEEVNDAITHDPSFIRDGVFRKEIYLRTLELSRLNPRYFEQKKRDDLTIQKMRRLIELAANTKAEIPKEFAGALKGNEQAMESIMKSIQDEQKAKTLRSYMQGLRKIIPVKVRAELIAWEGGDGAKPVV</sequence>